<sequence>MLAEIKWPYTFKVFKGNIELTNFSEYELNLFKVKIRTKELPILDNLIKRKLHVYKQVNQNMIGKLQQYIQDLILANS</sequence>
<evidence type="ECO:0000313" key="1">
    <source>
        <dbReference type="EMBL" id="ERZ99715.1"/>
    </source>
</evidence>
<gene>
    <name evidence="1" type="ORF">GLOINDRAFT_9226</name>
</gene>
<dbReference type="EMBL" id="KI297744">
    <property type="protein sequence ID" value="ERZ99715.1"/>
    <property type="molecule type" value="Genomic_DNA"/>
</dbReference>
<accession>U9T8M0</accession>
<proteinExistence type="predicted"/>
<organism evidence="1">
    <name type="scientific">Rhizophagus irregularis (strain DAOM 181602 / DAOM 197198 / MUCL 43194)</name>
    <name type="common">Arbuscular mycorrhizal fungus</name>
    <name type="synonym">Glomus intraradices</name>
    <dbReference type="NCBI Taxonomy" id="747089"/>
    <lineage>
        <taxon>Eukaryota</taxon>
        <taxon>Fungi</taxon>
        <taxon>Fungi incertae sedis</taxon>
        <taxon>Mucoromycota</taxon>
        <taxon>Glomeromycotina</taxon>
        <taxon>Glomeromycetes</taxon>
        <taxon>Glomerales</taxon>
        <taxon>Glomeraceae</taxon>
        <taxon>Rhizophagus</taxon>
    </lineage>
</organism>
<dbReference type="AlphaFoldDB" id="U9T8M0"/>
<dbReference type="HOGENOM" id="CLU_2639369_0_0_1"/>
<protein>
    <submittedName>
        <fullName evidence="1">Uncharacterized protein</fullName>
    </submittedName>
</protein>
<reference evidence="1" key="1">
    <citation type="submission" date="2013-07" db="EMBL/GenBank/DDBJ databases">
        <title>The genome of an arbuscular mycorrhizal fungus provides insights into the evolution of the oldest plant symbiosis.</title>
        <authorList>
            <consortium name="DOE Joint Genome Institute"/>
            <person name="Tisserant E."/>
            <person name="Malbreil M."/>
            <person name="Kuo A."/>
            <person name="Kohler A."/>
            <person name="Symeonidi A."/>
            <person name="Balestrini R."/>
            <person name="Charron P."/>
            <person name="Duensing N."/>
            <person name="Frei-dit-Frey N."/>
            <person name="Gianinazzi-Pearson V."/>
            <person name="Gilbert B."/>
            <person name="Handa Y."/>
            <person name="Hijri M."/>
            <person name="Kaul R."/>
            <person name="Kawaguchi M."/>
            <person name="Krajinski F."/>
            <person name="Lammers P."/>
            <person name="Lapierre D."/>
            <person name="Masclaux F.G."/>
            <person name="Murat C."/>
            <person name="Morin E."/>
            <person name="Ndikumana S."/>
            <person name="Pagni M."/>
            <person name="Petitpierre D."/>
            <person name="Requena N."/>
            <person name="Rosikiewicz P."/>
            <person name="Riley R."/>
            <person name="Saito K."/>
            <person name="San Clemente H."/>
            <person name="Shapiro H."/>
            <person name="van Tuinen D."/>
            <person name="Becard G."/>
            <person name="Bonfante P."/>
            <person name="Paszkowski U."/>
            <person name="Shachar-Hill Y."/>
            <person name="Young J.P."/>
            <person name="Sanders I.R."/>
            <person name="Henrissat B."/>
            <person name="Rensing S.A."/>
            <person name="Grigoriev I.V."/>
            <person name="Corradi N."/>
            <person name="Roux C."/>
            <person name="Martin F."/>
        </authorList>
    </citation>
    <scope>NUCLEOTIDE SEQUENCE</scope>
    <source>
        <strain evidence="1">DAOM 197198</strain>
    </source>
</reference>
<name>U9T8M0_RHIID</name>